<dbReference type="Proteomes" id="UP001500340">
    <property type="component" value="Unassembled WGS sequence"/>
</dbReference>
<sequence length="110" mass="12467">MTKQEIVNRLLELPGQIASVEYTVLEADRQVVLAKEFLQQKEDDLLLGNVIDGKNAEIRAAQMRQHTEYERQNLDNAELHLKNNVTRLVRLRDEFKALQAVASLLQGGAA</sequence>
<keyword evidence="2" id="KW-1185">Reference proteome</keyword>
<protein>
    <recommendedName>
        <fullName evidence="3">ATPase</fullName>
    </recommendedName>
</protein>
<proteinExistence type="predicted"/>
<evidence type="ECO:0000313" key="2">
    <source>
        <dbReference type="Proteomes" id="UP001500340"/>
    </source>
</evidence>
<evidence type="ECO:0008006" key="3">
    <source>
        <dbReference type="Google" id="ProtNLM"/>
    </source>
</evidence>
<organism evidence="1 2">
    <name type="scientific">Paenibacillus motobuensis</name>
    <dbReference type="NCBI Taxonomy" id="295324"/>
    <lineage>
        <taxon>Bacteria</taxon>
        <taxon>Bacillati</taxon>
        <taxon>Bacillota</taxon>
        <taxon>Bacilli</taxon>
        <taxon>Bacillales</taxon>
        <taxon>Paenibacillaceae</taxon>
        <taxon>Paenibacillus</taxon>
    </lineage>
</organism>
<dbReference type="RefSeq" id="WP_343860816.1">
    <property type="nucleotide sequence ID" value="NZ_BAAACX010000009.1"/>
</dbReference>
<evidence type="ECO:0000313" key="1">
    <source>
        <dbReference type="EMBL" id="GAA0390195.1"/>
    </source>
</evidence>
<dbReference type="EMBL" id="BAAACX010000009">
    <property type="protein sequence ID" value="GAA0390195.1"/>
    <property type="molecule type" value="Genomic_DNA"/>
</dbReference>
<name>A0ABN0YBY4_9BACL</name>
<comment type="caution">
    <text evidence="1">The sequence shown here is derived from an EMBL/GenBank/DDBJ whole genome shotgun (WGS) entry which is preliminary data.</text>
</comment>
<reference evidence="1 2" key="1">
    <citation type="journal article" date="2019" name="Int. J. Syst. Evol. Microbiol.">
        <title>The Global Catalogue of Microorganisms (GCM) 10K type strain sequencing project: providing services to taxonomists for standard genome sequencing and annotation.</title>
        <authorList>
            <consortium name="The Broad Institute Genomics Platform"/>
            <consortium name="The Broad Institute Genome Sequencing Center for Infectious Disease"/>
            <person name="Wu L."/>
            <person name="Ma J."/>
        </authorList>
    </citation>
    <scope>NUCLEOTIDE SEQUENCE [LARGE SCALE GENOMIC DNA]</scope>
    <source>
        <strain evidence="1 2">JCM 12774</strain>
    </source>
</reference>
<gene>
    <name evidence="1" type="ORF">GCM10008933_21370</name>
</gene>
<accession>A0ABN0YBY4</accession>